<dbReference type="PANTHER" id="PTHR47964:SF1">
    <property type="entry name" value="ATP-DEPENDENT DNA HELICASE HOMOLOG RECG, CHLOROPLASTIC"/>
    <property type="match status" value="1"/>
</dbReference>
<dbReference type="SMART" id="SM00487">
    <property type="entry name" value="DEXDc"/>
    <property type="match status" value="1"/>
</dbReference>
<dbReference type="PANTHER" id="PTHR47964">
    <property type="entry name" value="ATP-DEPENDENT DNA HELICASE HOMOLOG RECG, CHLOROPLASTIC"/>
    <property type="match status" value="1"/>
</dbReference>
<evidence type="ECO:0000313" key="12">
    <source>
        <dbReference type="Proteomes" id="UP000229383"/>
    </source>
</evidence>
<dbReference type="GO" id="GO:0003678">
    <property type="term" value="F:DNA helicase activity"/>
    <property type="evidence" value="ECO:0007669"/>
    <property type="project" value="TreeGrafter"/>
</dbReference>
<feature type="domain" description="Helicase C-terminal" evidence="10">
    <location>
        <begin position="477"/>
        <end position="647"/>
    </location>
</feature>
<dbReference type="PROSITE" id="PS51194">
    <property type="entry name" value="HELICASE_CTER"/>
    <property type="match status" value="1"/>
</dbReference>
<dbReference type="InterPro" id="IPR012340">
    <property type="entry name" value="NA-bd_OB-fold"/>
</dbReference>
<dbReference type="Pfam" id="PF00270">
    <property type="entry name" value="DEAD"/>
    <property type="match status" value="1"/>
</dbReference>
<dbReference type="InterPro" id="IPR014001">
    <property type="entry name" value="Helicase_ATP-bd"/>
</dbReference>
<dbReference type="EMBL" id="PFCN01000013">
    <property type="protein sequence ID" value="PIR70533.1"/>
    <property type="molecule type" value="Genomic_DNA"/>
</dbReference>
<dbReference type="GO" id="GO:0006281">
    <property type="term" value="P:DNA repair"/>
    <property type="evidence" value="ECO:0007669"/>
    <property type="project" value="UniProtKB-KW"/>
</dbReference>
<evidence type="ECO:0000256" key="4">
    <source>
        <dbReference type="ARBA" id="ARBA00022806"/>
    </source>
</evidence>
<keyword evidence="4 11" id="KW-0347">Helicase</keyword>
<accession>A0A2H0TG50</accession>
<dbReference type="Pfam" id="PF17191">
    <property type="entry name" value="RecG_wedge"/>
    <property type="match status" value="1"/>
</dbReference>
<evidence type="ECO:0000256" key="7">
    <source>
        <dbReference type="ARBA" id="ARBA00023204"/>
    </source>
</evidence>
<dbReference type="InterPro" id="IPR045562">
    <property type="entry name" value="RecG_dom3_C"/>
</dbReference>
<comment type="caution">
    <text evidence="11">The sequence shown here is derived from an EMBL/GenBank/DDBJ whole genome shotgun (WGS) entry which is preliminary data.</text>
</comment>
<dbReference type="GO" id="GO:0005524">
    <property type="term" value="F:ATP binding"/>
    <property type="evidence" value="ECO:0007669"/>
    <property type="project" value="UniProtKB-KW"/>
</dbReference>
<dbReference type="AlphaFoldDB" id="A0A2H0TG50"/>
<dbReference type="Pfam" id="PF00271">
    <property type="entry name" value="Helicase_C"/>
    <property type="match status" value="1"/>
</dbReference>
<dbReference type="PROSITE" id="PS51192">
    <property type="entry name" value="HELICASE_ATP_BIND_1"/>
    <property type="match status" value="1"/>
</dbReference>
<gene>
    <name evidence="11" type="ORF">COU46_00970</name>
</gene>
<dbReference type="SUPFAM" id="SSF52540">
    <property type="entry name" value="P-loop containing nucleoside triphosphate hydrolases"/>
    <property type="match status" value="2"/>
</dbReference>
<evidence type="ECO:0000256" key="5">
    <source>
        <dbReference type="ARBA" id="ARBA00022840"/>
    </source>
</evidence>
<dbReference type="GO" id="GO:0003677">
    <property type="term" value="F:DNA binding"/>
    <property type="evidence" value="ECO:0007669"/>
    <property type="project" value="UniProtKB-KW"/>
</dbReference>
<dbReference type="CDD" id="cd04488">
    <property type="entry name" value="RecG_wedge_OBF"/>
    <property type="match status" value="1"/>
</dbReference>
<dbReference type="InterPro" id="IPR027417">
    <property type="entry name" value="P-loop_NTPase"/>
</dbReference>
<keyword evidence="3" id="KW-0378">Hydrolase</keyword>
<evidence type="ECO:0000259" key="9">
    <source>
        <dbReference type="PROSITE" id="PS51192"/>
    </source>
</evidence>
<dbReference type="Gene3D" id="3.40.50.300">
    <property type="entry name" value="P-loop containing nucleotide triphosphate hydrolases"/>
    <property type="match status" value="2"/>
</dbReference>
<dbReference type="InterPro" id="IPR001650">
    <property type="entry name" value="Helicase_C-like"/>
</dbReference>
<dbReference type="InterPro" id="IPR011545">
    <property type="entry name" value="DEAD/DEAH_box_helicase_dom"/>
</dbReference>
<dbReference type="SMART" id="SM00490">
    <property type="entry name" value="HELICc"/>
    <property type="match status" value="1"/>
</dbReference>
<keyword evidence="7" id="KW-0234">DNA repair</keyword>
<dbReference type="InterPro" id="IPR033454">
    <property type="entry name" value="RecG_wedge"/>
</dbReference>
<keyword evidence="6" id="KW-0238">DNA-binding</keyword>
<keyword evidence="2" id="KW-0227">DNA damage</keyword>
<evidence type="ECO:0000256" key="1">
    <source>
        <dbReference type="ARBA" id="ARBA00022741"/>
    </source>
</evidence>
<dbReference type="GO" id="GO:0016787">
    <property type="term" value="F:hydrolase activity"/>
    <property type="evidence" value="ECO:0007669"/>
    <property type="project" value="UniProtKB-KW"/>
</dbReference>
<dbReference type="Pfam" id="PF19833">
    <property type="entry name" value="RecG_dom3_C"/>
    <property type="match status" value="1"/>
</dbReference>
<dbReference type="SUPFAM" id="SSF50249">
    <property type="entry name" value="Nucleic acid-binding proteins"/>
    <property type="match status" value="1"/>
</dbReference>
<dbReference type="NCBIfam" id="NF008165">
    <property type="entry name" value="PRK10917.1-3"/>
    <property type="match status" value="1"/>
</dbReference>
<dbReference type="Proteomes" id="UP000229383">
    <property type="component" value="Unassembled WGS sequence"/>
</dbReference>
<evidence type="ECO:0000256" key="8">
    <source>
        <dbReference type="ARBA" id="ARBA00049819"/>
    </source>
</evidence>
<dbReference type="NCBIfam" id="NF008168">
    <property type="entry name" value="PRK10917.2-2"/>
    <property type="match status" value="1"/>
</dbReference>
<proteinExistence type="predicted"/>
<feature type="domain" description="Helicase ATP-binding" evidence="9">
    <location>
        <begin position="284"/>
        <end position="458"/>
    </location>
</feature>
<name>A0A2H0TG50_9BACT</name>
<evidence type="ECO:0000256" key="6">
    <source>
        <dbReference type="ARBA" id="ARBA00023125"/>
    </source>
</evidence>
<evidence type="ECO:0000313" key="11">
    <source>
        <dbReference type="EMBL" id="PIR70533.1"/>
    </source>
</evidence>
<sequence>MSNVIILNHIIDINEQLEEYFPLTARQRAGFKKLGISTIRDLLWHFPSRYKNYGTNKKISGLAAGEEVSIFARVTKIKAEKTWRKKINLAEATVTDGTGNIRLVWFNQPYIAKILSGYSSYVFSGKIGLDKKGLYMANPEYEIAEEMPGKNIFSVYPETYGITSRWLQFNIQKILRLIKSGEIKIDEPIPENILKKYHLPRADRAITHIHDPIDEKKSEAARKRFAFEEIFYIQLTRTRERINRSSKPSFKLKEAVENVKEFISTLPFRLTNAQRKAIFITLKDMEKPKPMARLLEGDVGSGKTAVAAANIFSVIKQDYQTAFMAPTEVLARQHYKELIELLKKYRIKIALITSSECRKFPSKAFAGQDTHISKSQLLKWVRSGEISVVVGTHSLIQKDIKFKNLALAIVDEQHRFGINQRAAIVSRKTVPHFLSMTATPIPRTLALTIYGDLDLTILDEMPPGRKKIITTTVSPKERNKAYEKMREEIKKGRQAYVVCPRINPADPEKQKYSFSPAMDMKTVKEEAEKLSKQIFPEFSVGMLHGQMLPKEKEKVMENFRKGEIRILVATSIIEVGVNVANATIIMIEGAERFGLAQLHQLRGRVLRSNHQPYCFIFTEKSSERTKGRLKALISANNGFELAEYDLLHRGPGELTGTKQWGISDVGMDALKNIKMVEAARAEAQNLLKEDFELKKYPLLEERIRESAIIHLE</sequence>
<organism evidence="11 12">
    <name type="scientific">Candidatus Niyogibacteria bacterium CG10_big_fil_rev_8_21_14_0_10_42_19</name>
    <dbReference type="NCBI Taxonomy" id="1974725"/>
    <lineage>
        <taxon>Bacteria</taxon>
        <taxon>Candidatus Niyogiibacteriota</taxon>
    </lineage>
</organism>
<evidence type="ECO:0000256" key="3">
    <source>
        <dbReference type="ARBA" id="ARBA00022801"/>
    </source>
</evidence>
<protein>
    <recommendedName>
        <fullName evidence="8">Probable DNA 3'-5' helicase RecG</fullName>
    </recommendedName>
</protein>
<keyword evidence="1" id="KW-0547">Nucleotide-binding</keyword>
<dbReference type="Gene3D" id="2.40.50.140">
    <property type="entry name" value="Nucleic acid-binding proteins"/>
    <property type="match status" value="1"/>
</dbReference>
<keyword evidence="5" id="KW-0067">ATP-binding</keyword>
<evidence type="ECO:0000256" key="2">
    <source>
        <dbReference type="ARBA" id="ARBA00022763"/>
    </source>
</evidence>
<reference evidence="12" key="1">
    <citation type="submission" date="2017-09" db="EMBL/GenBank/DDBJ databases">
        <title>Depth-based differentiation of microbial function through sediment-hosted aquifers and enrichment of novel symbionts in the deep terrestrial subsurface.</title>
        <authorList>
            <person name="Probst A.J."/>
            <person name="Ladd B."/>
            <person name="Jarett J.K."/>
            <person name="Geller-Mcgrath D.E."/>
            <person name="Sieber C.M.K."/>
            <person name="Emerson J.B."/>
            <person name="Anantharaman K."/>
            <person name="Thomas B.C."/>
            <person name="Malmstrom R."/>
            <person name="Stieglmeier M."/>
            <person name="Klingl A."/>
            <person name="Woyke T."/>
            <person name="Ryan C.M."/>
            <person name="Banfield J.F."/>
        </authorList>
    </citation>
    <scope>NUCLEOTIDE SEQUENCE [LARGE SCALE GENOMIC DNA]</scope>
</reference>
<dbReference type="InterPro" id="IPR047112">
    <property type="entry name" value="RecG/Mfd"/>
</dbReference>
<evidence type="ECO:0000259" key="10">
    <source>
        <dbReference type="PROSITE" id="PS51194"/>
    </source>
</evidence>